<feature type="region of interest" description="Disordered" evidence="1">
    <location>
        <begin position="18"/>
        <end position="65"/>
    </location>
</feature>
<protein>
    <submittedName>
        <fullName evidence="2">Uncharacterized protein</fullName>
    </submittedName>
</protein>
<dbReference type="EMBL" id="CP060825">
    <property type="protein sequence ID" value="QNP66989.1"/>
    <property type="molecule type" value="Genomic_DNA"/>
</dbReference>
<feature type="compositionally biased region" description="Basic and acidic residues" evidence="1">
    <location>
        <begin position="36"/>
        <end position="58"/>
    </location>
</feature>
<organism evidence="2 3">
    <name type="scientific">Streptomyces genisteinicus</name>
    <dbReference type="NCBI Taxonomy" id="2768068"/>
    <lineage>
        <taxon>Bacteria</taxon>
        <taxon>Bacillati</taxon>
        <taxon>Actinomycetota</taxon>
        <taxon>Actinomycetes</taxon>
        <taxon>Kitasatosporales</taxon>
        <taxon>Streptomycetaceae</taxon>
        <taxon>Streptomyces</taxon>
    </lineage>
</organism>
<accession>A0A7H0I2H3</accession>
<proteinExistence type="predicted"/>
<dbReference type="Proteomes" id="UP000516230">
    <property type="component" value="Chromosome"/>
</dbReference>
<sequence>MAIDPFAALHAMVRAEATRTAVPEAAGTAAPAVPEDGGRRAEAPGERPDGARESRRVIGGDPAAS</sequence>
<dbReference type="AlphaFoldDB" id="A0A7H0I2H3"/>
<evidence type="ECO:0000256" key="1">
    <source>
        <dbReference type="SAM" id="MobiDB-lite"/>
    </source>
</evidence>
<name>A0A7H0I2H3_9ACTN</name>
<dbReference type="KEGG" id="sgj:IAG43_31500"/>
<feature type="compositionally biased region" description="Low complexity" evidence="1">
    <location>
        <begin position="20"/>
        <end position="35"/>
    </location>
</feature>
<keyword evidence="3" id="KW-1185">Reference proteome</keyword>
<dbReference type="RefSeq" id="WP_187744042.1">
    <property type="nucleotide sequence ID" value="NZ_CP060825.1"/>
</dbReference>
<evidence type="ECO:0000313" key="2">
    <source>
        <dbReference type="EMBL" id="QNP66989.1"/>
    </source>
</evidence>
<reference evidence="2 3" key="1">
    <citation type="submission" date="2020-08" db="EMBL/GenBank/DDBJ databases">
        <title>A novel species.</title>
        <authorList>
            <person name="Gao J."/>
        </authorList>
    </citation>
    <scope>NUCLEOTIDE SEQUENCE [LARGE SCALE GENOMIC DNA]</scope>
    <source>
        <strain evidence="2 3">CRPJ-33</strain>
    </source>
</reference>
<evidence type="ECO:0000313" key="3">
    <source>
        <dbReference type="Proteomes" id="UP000516230"/>
    </source>
</evidence>
<gene>
    <name evidence="2" type="ORF">IAG43_31500</name>
</gene>